<dbReference type="InterPro" id="IPR035979">
    <property type="entry name" value="RBD_domain_sf"/>
</dbReference>
<feature type="region of interest" description="Disordered" evidence="2">
    <location>
        <begin position="85"/>
        <end position="148"/>
    </location>
</feature>
<feature type="compositionally biased region" description="Basic and acidic residues" evidence="2">
    <location>
        <begin position="253"/>
        <end position="265"/>
    </location>
</feature>
<dbReference type="Proteomes" id="UP001642483">
    <property type="component" value="Unassembled WGS sequence"/>
</dbReference>
<comment type="caution">
    <text evidence="4">The sequence shown here is derived from an EMBL/GenBank/DDBJ whole genome shotgun (WGS) entry which is preliminary data.</text>
</comment>
<feature type="compositionally biased region" description="Polar residues" evidence="2">
    <location>
        <begin position="327"/>
        <end position="348"/>
    </location>
</feature>
<feature type="compositionally biased region" description="Polar residues" evidence="2">
    <location>
        <begin position="369"/>
        <end position="381"/>
    </location>
</feature>
<keyword evidence="5" id="KW-1185">Reference proteome</keyword>
<dbReference type="InterPro" id="IPR000504">
    <property type="entry name" value="RRM_dom"/>
</dbReference>
<dbReference type="Pfam" id="PF00076">
    <property type="entry name" value="RRM_1"/>
    <property type="match status" value="1"/>
</dbReference>
<feature type="compositionally biased region" description="Basic and acidic residues" evidence="2">
    <location>
        <begin position="121"/>
        <end position="144"/>
    </location>
</feature>
<evidence type="ECO:0000259" key="3">
    <source>
        <dbReference type="PROSITE" id="PS50102"/>
    </source>
</evidence>
<feature type="compositionally biased region" description="Low complexity" evidence="2">
    <location>
        <begin position="382"/>
        <end position="395"/>
    </location>
</feature>
<keyword evidence="1" id="KW-0694">RNA-binding</keyword>
<feature type="compositionally biased region" description="Basic and acidic residues" evidence="2">
    <location>
        <begin position="85"/>
        <end position="99"/>
    </location>
</feature>
<accession>A0ABP0FD80</accession>
<feature type="region of interest" description="Disordered" evidence="2">
    <location>
        <begin position="199"/>
        <end position="224"/>
    </location>
</feature>
<reference evidence="4 5" key="1">
    <citation type="submission" date="2024-02" db="EMBL/GenBank/DDBJ databases">
        <authorList>
            <person name="Daric V."/>
            <person name="Darras S."/>
        </authorList>
    </citation>
    <scope>NUCLEOTIDE SEQUENCE [LARGE SCALE GENOMIC DNA]</scope>
</reference>
<dbReference type="EMBL" id="CAWYQH010000024">
    <property type="protein sequence ID" value="CAK8676247.1"/>
    <property type="molecule type" value="Genomic_DNA"/>
</dbReference>
<protein>
    <recommendedName>
        <fullName evidence="3">RRM domain-containing protein</fullName>
    </recommendedName>
</protein>
<dbReference type="PANTHER" id="PTHR15241">
    <property type="entry name" value="TRANSFORMER-2-RELATED"/>
    <property type="match status" value="1"/>
</dbReference>
<gene>
    <name evidence="4" type="ORF">CVLEPA_LOCUS5713</name>
</gene>
<dbReference type="PANTHER" id="PTHR15241:SF304">
    <property type="entry name" value="RRM DOMAIN-CONTAINING PROTEIN"/>
    <property type="match status" value="1"/>
</dbReference>
<evidence type="ECO:0000256" key="1">
    <source>
        <dbReference type="PROSITE-ProRule" id="PRU00176"/>
    </source>
</evidence>
<evidence type="ECO:0000313" key="5">
    <source>
        <dbReference type="Proteomes" id="UP001642483"/>
    </source>
</evidence>
<dbReference type="InterPro" id="IPR012677">
    <property type="entry name" value="Nucleotide-bd_a/b_plait_sf"/>
</dbReference>
<dbReference type="SUPFAM" id="SSF54928">
    <property type="entry name" value="RNA-binding domain, RBD"/>
    <property type="match status" value="1"/>
</dbReference>
<evidence type="ECO:0000313" key="4">
    <source>
        <dbReference type="EMBL" id="CAK8676247.1"/>
    </source>
</evidence>
<feature type="region of interest" description="Disordered" evidence="2">
    <location>
        <begin position="251"/>
        <end position="440"/>
    </location>
</feature>
<dbReference type="Gene3D" id="3.30.70.330">
    <property type="match status" value="1"/>
</dbReference>
<proteinExistence type="predicted"/>
<organism evidence="4 5">
    <name type="scientific">Clavelina lepadiformis</name>
    <name type="common">Light-bulb sea squirt</name>
    <name type="synonym">Ascidia lepadiformis</name>
    <dbReference type="NCBI Taxonomy" id="159417"/>
    <lineage>
        <taxon>Eukaryota</taxon>
        <taxon>Metazoa</taxon>
        <taxon>Chordata</taxon>
        <taxon>Tunicata</taxon>
        <taxon>Ascidiacea</taxon>
        <taxon>Aplousobranchia</taxon>
        <taxon>Clavelinidae</taxon>
        <taxon>Clavelina</taxon>
    </lineage>
</organism>
<dbReference type="SMART" id="SM00360">
    <property type="entry name" value="RRM"/>
    <property type="match status" value="1"/>
</dbReference>
<sequence length="440" mass="49894">MDHGDIGARIFVGGLDHSCDEMALEKSFQIFGDITQVLIMKDRETKRSRGFGFISFLEPASAEDAIRRMHGVEIMGRCVTVRKAEKQGSLPDRPRREGFRSVGNRGYNHDNEGKYGTVRGRGYETQRRQSTEAYQERQYGDARNRSSSSYVIPRREGFDTARLGYKSTYDDRRGNDFDNSNNAFYDSSSRSAGYREVLETTRSYDDPHRRSSSDAYMETRRDSNDAISRSYTSHGIKEGFDNVQYSTRWRSRSPMERYSSKHEESPVSNKRRRMPSGQSGYGGNFQRSPNEHHLGRQYSPSPVGGRGYSSQEMTGQDRQRGYHASTYRGSPHSSHGDRSYTTSSNRYGTSRKNRGVSPLKPKCHGNPGSFRSNSPIESNEYSSSRSQFSGSRTSRYAAGGELGVREKTGQRGNILDRPTVNDLNQRRMNDSPEANGKWVT</sequence>
<feature type="domain" description="RRM" evidence="3">
    <location>
        <begin position="8"/>
        <end position="86"/>
    </location>
</feature>
<evidence type="ECO:0000256" key="2">
    <source>
        <dbReference type="SAM" id="MobiDB-lite"/>
    </source>
</evidence>
<dbReference type="PROSITE" id="PS50102">
    <property type="entry name" value="RRM"/>
    <property type="match status" value="1"/>
</dbReference>
<name>A0ABP0FD80_CLALP</name>